<dbReference type="AlphaFoldDB" id="A0A0M4DF86"/>
<dbReference type="STRING" id="1603606.DSOUD_0337"/>
<dbReference type="EMBL" id="CP010802">
    <property type="protein sequence ID" value="ALC15132.1"/>
    <property type="molecule type" value="Genomic_DNA"/>
</dbReference>
<protein>
    <recommendedName>
        <fullName evidence="4">DUF4492 domain-containing protein</fullName>
    </recommendedName>
</protein>
<sequence>MTELVIIKREGATVGCMVNRFFRMYVDGFRSMVLGRTLWTIVLLKLFVMFVLLKTFFFPDFLATKFSTDAERADHVLQNLTQRSPR</sequence>
<feature type="transmembrane region" description="Helical" evidence="1">
    <location>
        <begin position="33"/>
        <end position="53"/>
    </location>
</feature>
<dbReference type="Proteomes" id="UP000057158">
    <property type="component" value="Chromosome"/>
</dbReference>
<organism evidence="2 3">
    <name type="scientific">Desulfuromonas soudanensis</name>
    <dbReference type="NCBI Taxonomy" id="1603606"/>
    <lineage>
        <taxon>Bacteria</taxon>
        <taxon>Pseudomonadati</taxon>
        <taxon>Thermodesulfobacteriota</taxon>
        <taxon>Desulfuromonadia</taxon>
        <taxon>Desulfuromonadales</taxon>
        <taxon>Desulfuromonadaceae</taxon>
        <taxon>Desulfuromonas</taxon>
    </lineage>
</organism>
<keyword evidence="3" id="KW-1185">Reference proteome</keyword>
<name>A0A0M4DF86_9BACT</name>
<reference evidence="2 3" key="1">
    <citation type="submission" date="2015-07" db="EMBL/GenBank/DDBJ databases">
        <title>Isolation and Genomic Characterization of a Novel Halophilic Metal-Reducing Deltaproteobacterium from the Deep Subsurface.</title>
        <authorList>
            <person name="Badalamenti J.P."/>
            <person name="Summers Z.M."/>
            <person name="Gralnick J.A."/>
            <person name="Bond D.R."/>
        </authorList>
    </citation>
    <scope>NUCLEOTIDE SEQUENCE [LARGE SCALE GENOMIC DNA]</scope>
    <source>
        <strain evidence="2 3">WTL</strain>
    </source>
</reference>
<gene>
    <name evidence="2" type="ORF">DSOUD_0337</name>
</gene>
<accession>A0A0M4DF86</accession>
<dbReference type="PATRIC" id="fig|1603606.3.peg.366"/>
<dbReference type="Pfam" id="PF14899">
    <property type="entry name" value="DUF4492"/>
    <property type="match status" value="1"/>
</dbReference>
<dbReference type="RefSeq" id="WP_232426482.1">
    <property type="nucleotide sequence ID" value="NZ_CP010802.1"/>
</dbReference>
<keyword evidence="1" id="KW-0812">Transmembrane</keyword>
<evidence type="ECO:0000313" key="3">
    <source>
        <dbReference type="Proteomes" id="UP000057158"/>
    </source>
</evidence>
<evidence type="ECO:0000313" key="2">
    <source>
        <dbReference type="EMBL" id="ALC15132.1"/>
    </source>
</evidence>
<dbReference type="KEGG" id="des:DSOUD_0337"/>
<keyword evidence="1" id="KW-1133">Transmembrane helix</keyword>
<keyword evidence="1" id="KW-0472">Membrane</keyword>
<evidence type="ECO:0000256" key="1">
    <source>
        <dbReference type="SAM" id="Phobius"/>
    </source>
</evidence>
<dbReference type="InterPro" id="IPR027853">
    <property type="entry name" value="DUF4492"/>
</dbReference>
<evidence type="ECO:0008006" key="4">
    <source>
        <dbReference type="Google" id="ProtNLM"/>
    </source>
</evidence>
<proteinExistence type="predicted"/>